<reference evidence="3 4" key="1">
    <citation type="submission" date="2023-03" db="EMBL/GenBank/DDBJ databases">
        <title>Isolation and description of six Streptomyces strains from soil environments, able to metabolize different microbial glucans.</title>
        <authorList>
            <person name="Widen T."/>
            <person name="Larsbrink J."/>
        </authorList>
    </citation>
    <scope>NUCLEOTIDE SEQUENCE [LARGE SCALE GENOMIC DNA]</scope>
    <source>
        <strain evidence="3 4">Alt2</strain>
    </source>
</reference>
<dbReference type="RefSeq" id="WP_306070036.1">
    <property type="nucleotide sequence ID" value="NZ_CP120988.1"/>
</dbReference>
<evidence type="ECO:0000256" key="1">
    <source>
        <dbReference type="SAM" id="MobiDB-lite"/>
    </source>
</evidence>
<accession>A0ABY9IUF5</accession>
<feature type="signal peptide" evidence="2">
    <location>
        <begin position="1"/>
        <end position="31"/>
    </location>
</feature>
<proteinExistence type="predicted"/>
<keyword evidence="4" id="KW-1185">Reference proteome</keyword>
<evidence type="ECO:0000313" key="4">
    <source>
        <dbReference type="Proteomes" id="UP001235744"/>
    </source>
</evidence>
<feature type="chain" id="PRO_5046762796" description="Lipoprotein" evidence="2">
    <location>
        <begin position="32"/>
        <end position="184"/>
    </location>
</feature>
<organism evidence="3 4">
    <name type="scientific">Streptomyces poriferorum</name>
    <dbReference type="NCBI Taxonomy" id="2798799"/>
    <lineage>
        <taxon>Bacteria</taxon>
        <taxon>Bacillati</taxon>
        <taxon>Actinomycetota</taxon>
        <taxon>Actinomycetes</taxon>
        <taxon>Kitasatosporales</taxon>
        <taxon>Streptomycetaceae</taxon>
        <taxon>Streptomyces</taxon>
    </lineage>
</organism>
<evidence type="ECO:0000313" key="3">
    <source>
        <dbReference type="EMBL" id="WLQ59077.1"/>
    </source>
</evidence>
<dbReference type="Proteomes" id="UP001235744">
    <property type="component" value="Chromosome"/>
</dbReference>
<gene>
    <name evidence="3" type="ORF">P8A19_28235</name>
</gene>
<feature type="compositionally biased region" description="Low complexity" evidence="1">
    <location>
        <begin position="169"/>
        <end position="178"/>
    </location>
</feature>
<sequence length="184" mass="18511">MGTSRAWGRRATRRFPAAVCLAVTAVAGLTACEPADGLNTASIAVTTDRTATRALEHEGVRVQWLTCTANVGGASAKPSSARAVSATASTRRVADVDCGGRAKDGRDITVAGEVRQAVDGRCVRGDLTAKADGRTVFRASLLGNCDAPPSTRAPDSGSAGSSGGGGAGPTVTVTVTVTEQPRGK</sequence>
<evidence type="ECO:0008006" key="5">
    <source>
        <dbReference type="Google" id="ProtNLM"/>
    </source>
</evidence>
<protein>
    <recommendedName>
        <fullName evidence="5">Lipoprotein</fullName>
    </recommendedName>
</protein>
<evidence type="ECO:0000256" key="2">
    <source>
        <dbReference type="SAM" id="SignalP"/>
    </source>
</evidence>
<feature type="region of interest" description="Disordered" evidence="1">
    <location>
        <begin position="143"/>
        <end position="184"/>
    </location>
</feature>
<keyword evidence="2" id="KW-0732">Signal</keyword>
<name>A0ABY9IUF5_9ACTN</name>
<dbReference type="PROSITE" id="PS51257">
    <property type="entry name" value="PROKAR_LIPOPROTEIN"/>
    <property type="match status" value="1"/>
</dbReference>
<dbReference type="EMBL" id="CP120988">
    <property type="protein sequence ID" value="WLQ59077.1"/>
    <property type="molecule type" value="Genomic_DNA"/>
</dbReference>